<proteinExistence type="predicted"/>
<reference evidence="2" key="2">
    <citation type="submission" date="2020-05" db="UniProtKB">
        <authorList>
            <consortium name="EnsemblMetazoa"/>
        </authorList>
    </citation>
    <scope>IDENTIFICATION</scope>
    <source>
        <strain evidence="2">MINIMUS1</strain>
    </source>
</reference>
<name>A0A182WQ86_9DIPT</name>
<dbReference type="VEuPathDB" id="VectorBase:AMIN014812"/>
<evidence type="ECO:0000313" key="2">
    <source>
        <dbReference type="EnsemblMetazoa" id="AMIN014812-PA"/>
    </source>
</evidence>
<accession>A0A182WQ86</accession>
<reference evidence="3" key="1">
    <citation type="submission" date="2013-03" db="EMBL/GenBank/DDBJ databases">
        <title>The Genome Sequence of Anopheles minimus MINIMUS1.</title>
        <authorList>
            <consortium name="The Broad Institute Genomics Platform"/>
            <person name="Neafsey D.E."/>
            <person name="Walton C."/>
            <person name="Walker B."/>
            <person name="Young S.K."/>
            <person name="Zeng Q."/>
            <person name="Gargeya S."/>
            <person name="Fitzgerald M."/>
            <person name="Haas B."/>
            <person name="Abouelleil A."/>
            <person name="Allen A.W."/>
            <person name="Alvarado L."/>
            <person name="Arachchi H.M."/>
            <person name="Berlin A.M."/>
            <person name="Chapman S.B."/>
            <person name="Gainer-Dewar J."/>
            <person name="Goldberg J."/>
            <person name="Griggs A."/>
            <person name="Gujja S."/>
            <person name="Hansen M."/>
            <person name="Howarth C."/>
            <person name="Imamovic A."/>
            <person name="Ireland A."/>
            <person name="Larimer J."/>
            <person name="McCowan C."/>
            <person name="Murphy C."/>
            <person name="Pearson M."/>
            <person name="Poon T.W."/>
            <person name="Priest M."/>
            <person name="Roberts A."/>
            <person name="Saif S."/>
            <person name="Shea T."/>
            <person name="Sisk P."/>
            <person name="Sykes S."/>
            <person name="Wortman J."/>
            <person name="Nusbaum C."/>
            <person name="Birren B."/>
        </authorList>
    </citation>
    <scope>NUCLEOTIDE SEQUENCE [LARGE SCALE GENOMIC DNA]</scope>
    <source>
        <strain evidence="3">MINIMUS1</strain>
    </source>
</reference>
<dbReference type="EnsemblMetazoa" id="AMIN014812-RA">
    <property type="protein sequence ID" value="AMIN014812-PA"/>
    <property type="gene ID" value="AMIN014812"/>
</dbReference>
<sequence length="55" mass="5995">MCRCKGTSPNSSSSSSNSNCRNSRTTHRRKYCRTGCSQQCVARQWPEPTSAPAAA</sequence>
<dbReference type="AlphaFoldDB" id="A0A182WQ86"/>
<organism evidence="2 3">
    <name type="scientific">Anopheles minimus</name>
    <dbReference type="NCBI Taxonomy" id="112268"/>
    <lineage>
        <taxon>Eukaryota</taxon>
        <taxon>Metazoa</taxon>
        <taxon>Ecdysozoa</taxon>
        <taxon>Arthropoda</taxon>
        <taxon>Hexapoda</taxon>
        <taxon>Insecta</taxon>
        <taxon>Pterygota</taxon>
        <taxon>Neoptera</taxon>
        <taxon>Endopterygota</taxon>
        <taxon>Diptera</taxon>
        <taxon>Nematocera</taxon>
        <taxon>Culicoidea</taxon>
        <taxon>Culicidae</taxon>
        <taxon>Anophelinae</taxon>
        <taxon>Anopheles</taxon>
    </lineage>
</organism>
<evidence type="ECO:0000313" key="3">
    <source>
        <dbReference type="Proteomes" id="UP000075920"/>
    </source>
</evidence>
<evidence type="ECO:0000256" key="1">
    <source>
        <dbReference type="SAM" id="MobiDB-lite"/>
    </source>
</evidence>
<dbReference type="Proteomes" id="UP000075920">
    <property type="component" value="Unassembled WGS sequence"/>
</dbReference>
<feature type="region of interest" description="Disordered" evidence="1">
    <location>
        <begin position="1"/>
        <end position="29"/>
    </location>
</feature>
<feature type="compositionally biased region" description="Low complexity" evidence="1">
    <location>
        <begin position="7"/>
        <end position="23"/>
    </location>
</feature>
<keyword evidence="3" id="KW-1185">Reference proteome</keyword>
<protein>
    <submittedName>
        <fullName evidence="2">Uncharacterized protein</fullName>
    </submittedName>
</protein>